<feature type="compositionally biased region" description="Pro residues" evidence="2">
    <location>
        <begin position="719"/>
        <end position="728"/>
    </location>
</feature>
<feature type="compositionally biased region" description="Low complexity" evidence="2">
    <location>
        <begin position="1637"/>
        <end position="1647"/>
    </location>
</feature>
<feature type="compositionally biased region" description="Low complexity" evidence="2">
    <location>
        <begin position="771"/>
        <end position="783"/>
    </location>
</feature>
<feature type="region of interest" description="Disordered" evidence="2">
    <location>
        <begin position="716"/>
        <end position="751"/>
    </location>
</feature>
<feature type="region of interest" description="Disordered" evidence="2">
    <location>
        <begin position="1"/>
        <end position="49"/>
    </location>
</feature>
<evidence type="ECO:0000259" key="3">
    <source>
        <dbReference type="Pfam" id="PF07883"/>
    </source>
</evidence>
<organism evidence="4 5">
    <name type="scientific">Micractinium conductrix</name>
    <dbReference type="NCBI Taxonomy" id="554055"/>
    <lineage>
        <taxon>Eukaryota</taxon>
        <taxon>Viridiplantae</taxon>
        <taxon>Chlorophyta</taxon>
        <taxon>core chlorophytes</taxon>
        <taxon>Trebouxiophyceae</taxon>
        <taxon>Chlorellales</taxon>
        <taxon>Chlorellaceae</taxon>
        <taxon>Chlorella clade</taxon>
        <taxon>Micractinium</taxon>
    </lineage>
</organism>
<feature type="compositionally biased region" description="Low complexity" evidence="2">
    <location>
        <begin position="1488"/>
        <end position="1497"/>
    </location>
</feature>
<dbReference type="CDD" id="cd02212">
    <property type="entry name" value="cupin_UGlyAH_C"/>
    <property type="match status" value="1"/>
</dbReference>
<dbReference type="SUPFAM" id="SSF46950">
    <property type="entry name" value="Double-stranded DNA-binding domain"/>
    <property type="match status" value="1"/>
</dbReference>
<feature type="region of interest" description="Disordered" evidence="2">
    <location>
        <begin position="1475"/>
        <end position="1564"/>
    </location>
</feature>
<evidence type="ECO:0000256" key="2">
    <source>
        <dbReference type="SAM" id="MobiDB-lite"/>
    </source>
</evidence>
<evidence type="ECO:0000256" key="1">
    <source>
        <dbReference type="ARBA" id="ARBA00010490"/>
    </source>
</evidence>
<feature type="region of interest" description="Disordered" evidence="2">
    <location>
        <begin position="381"/>
        <end position="452"/>
    </location>
</feature>
<dbReference type="PANTHER" id="PTHR34571:SF1">
    <property type="entry name" value="(S)-UREIDOGLYCINE AMINOHYDROLASE"/>
    <property type="match status" value="1"/>
</dbReference>
<keyword evidence="4" id="KW-0238">DNA-binding</keyword>
<dbReference type="PANTHER" id="PTHR34571">
    <property type="entry name" value="(S)-UREIDOGLYCINE AMINOHYDROLASE"/>
    <property type="match status" value="1"/>
</dbReference>
<dbReference type="InterPro" id="IPR014710">
    <property type="entry name" value="RmlC-like_jellyroll"/>
</dbReference>
<feature type="region of interest" description="Disordered" evidence="2">
    <location>
        <begin position="278"/>
        <end position="325"/>
    </location>
</feature>
<accession>A0A2P6V2Q8</accession>
<dbReference type="NCBIfam" id="TIGR03214">
    <property type="entry name" value="ura-cupin"/>
    <property type="match status" value="1"/>
</dbReference>
<feature type="compositionally biased region" description="Low complexity" evidence="2">
    <location>
        <begin position="1577"/>
        <end position="1629"/>
    </location>
</feature>
<gene>
    <name evidence="4" type="ORF">C2E20_8068</name>
</gene>
<dbReference type="Pfam" id="PF01984">
    <property type="entry name" value="dsDNA_bind"/>
    <property type="match status" value="1"/>
</dbReference>
<evidence type="ECO:0000313" key="4">
    <source>
        <dbReference type="EMBL" id="PSC68379.1"/>
    </source>
</evidence>
<dbReference type="OrthoDB" id="4965688at2759"/>
<dbReference type="InterPro" id="IPR017627">
    <property type="entry name" value="UGHY"/>
</dbReference>
<comment type="similarity">
    <text evidence="1">Belongs to the PDCD5 family.</text>
</comment>
<dbReference type="GO" id="GO:0003677">
    <property type="term" value="F:DNA binding"/>
    <property type="evidence" value="ECO:0007669"/>
    <property type="project" value="UniProtKB-KW"/>
</dbReference>
<feature type="region of interest" description="Disordered" evidence="2">
    <location>
        <begin position="1576"/>
        <end position="1694"/>
    </location>
</feature>
<dbReference type="InterPro" id="IPR015915">
    <property type="entry name" value="Kelch-typ_b-propeller"/>
</dbReference>
<dbReference type="InterPro" id="IPR002836">
    <property type="entry name" value="PDCD5-like"/>
</dbReference>
<dbReference type="Pfam" id="PF07883">
    <property type="entry name" value="Cupin_2"/>
    <property type="match status" value="1"/>
</dbReference>
<feature type="compositionally biased region" description="Low complexity" evidence="2">
    <location>
        <begin position="421"/>
        <end position="440"/>
    </location>
</feature>
<feature type="compositionally biased region" description="Low complexity" evidence="2">
    <location>
        <begin position="1536"/>
        <end position="1558"/>
    </location>
</feature>
<proteinExistence type="inferred from homology"/>
<keyword evidence="5" id="KW-1185">Reference proteome</keyword>
<feature type="compositionally biased region" description="Gly residues" evidence="2">
    <location>
        <begin position="301"/>
        <end position="313"/>
    </location>
</feature>
<name>A0A2P6V2Q8_9CHLO</name>
<dbReference type="InterPro" id="IPR013096">
    <property type="entry name" value="Cupin_2"/>
</dbReference>
<feature type="region of interest" description="Disordered" evidence="2">
    <location>
        <begin position="197"/>
        <end position="246"/>
    </location>
</feature>
<sequence length="2062" mass="220291">MADDPELEAIRQRRMAQLMAQQGGGGGAGAPKSAEEAAAQEEQRAAQEEQRRAMLVGVLQPAARDRLARIELVKPDKARAIEDMILMAARRGQLQEKVSEPRLIELLEQVSEQNERKTKVTIQRRRALDDDEWLLEEAGPLTVGMLSLQIWTGLGLLQPRASSPCARARASLRGPLRAGVLAPRSILDRSVTSFARRGTSLRSAPPASSSPQADEEAPGQRTLPHRRGAARAPSMGRKKSKGNAKAELEGCPACGVMLRKTLILLHANHCLDKREGLDQHQQPLDDGGAANLPTSPPPGSFGVGPSPGSGGGVLHPASGAAAGSGGGVLHPASGAAAGSGGGVLHPASGAAAGSGGGVLHPASGAAAGSGGGVLHPASGAAAGSGGGVLHPASGAAAGSGGGRGRHDPESEEEGGHPGNSAEETAAAAEEGGEEGAAAMHAGEDSDEDEAPSPSLLAIDAANRGGWVPQAGAAANPRATLDLTRQCEAQLQQLRQEGQLQQHPSAEASFRRGLGDYQVSTSRHPHVEGMRMLVAAAAAVAAAQPAAARLLELGGGDRAANNAAWLHHLLPHGVASYTNVDMVPTSEQLGLPLPQLPRPRVASLPASQPASQPVAQQTCTYAECEVQPGTMDAAVVVNAIDGPASSCHAAALLCSALRPGAPVLLAGSGDRQACFATLLAMDLINLGFSVEACQPDQAGLPFCRPADATSFIILRSPGQPGVPCPPPPAAWLQQQQRHPPPEPPSGPAATSNNGVVYGILPLRLLPQPPPQQQQQQPAPGLRPAADARETAQHAPPVQLQLQQLLQPPPLDMREPADLMAVFQQARQLSLSYGGSTLRGLLVRLREHEAELLAGTHSCLQSQEQPGIDLLRAVLPNEAAVRMSVIDASSATALNRSLDVGPRFVSMPGACVATGAAGVAAQQQQALDLHGDPKYLNKQGGRLGAAAQQQQALDLHGDLKYFNKQGAAATNGFANVPIYSCDGKKWHMYWRKTGDSWDTFYSDFYFMTAAIEEALAITPEAKAAEMHELDAGLNKTTANNTDVNRGAPHSIDESWGLYAGGADKNCGLLARVMAMAKQFGGMRDAAASKCESVALGALLLLVAGVAAAAERQSSWDYSDILAPSRFQGVKFDDLPGFTRSVYERNYAVVTPESHVYAANPAWTNATTAHLISPVVGANFAMYLATLRRDSLGTPPPAGHERFIFVLDGVVEVTASGEKVELHADDFAFLPAGMDHSVQSVAGAGLVVYERRYALKGSPKFVHGHTQEQAVLDTPGEVFALRKLLPATEEYDFNMHVMDFLPGEHLFVKEVHYNQHGLLLLQGKGIYRLGNDWLPVQSGDAIWMAPFVPQWYAALGKQETRYLIYKDTIVDPLLLLQAGPAQAHHADEAVAAERGARLAAEAEVAQLAALLEDQQRSWQEQAAEWQGQLRVAQSALQALQGKVASLHAELAAEQALRQAAEQEAEAARQREAQLLARLAQAEQRQQEQRQQEGQPQQGLQKTQAPGDNAPRAWQEQAQAQGWRHAPPGWLQPMPPQPQQLPSLASRQQQQQALGAASAGGPDRPAGVTQQRLAEVRSWLQQQEQEQQEPTGHAQLPLQRSPQRQQSGPPAWQHQLWQHHQQQQQQQWQSVQQSEPKQHQPDGQLRQQQQQRPATPASGLSCRAHEHSAIVGSEALQPRAVSPRPRSASAKDKPLAVPPTQVDAGALAAARAEYVQEKERIRAKRLRELADSPGFSLQHKGIFDDAYALDLATSSWRELQPGAGPAPVARWKAGHATLHTGLLVVGGDAYTPGTLQHRYTNDVWRLNWQALRWEQATAAPGDDAPLPRRGHSLLHYKDEHGTDRAVLFGGRTIDKVPLNDAWEAQLAWPNVTWRRLAPLQPAAGGAAPAPRRGHSAVLVPGAGAPQMLIYGGRNDTGYYGDLWRLDLKRGSWQRVAPAPAAPASQAPSPRDHHAAALFRGELVIFAGRPSSHTANPVSEVWAFSLAKRTWRKIETTGPQPLPRFEESYVQYQRPGSAEASRLLIFGGQTEHVCQLNDVFELDLERFSWRCIVPPRFCTRTCTRSFN</sequence>
<comment type="caution">
    <text evidence="4">The sequence shown here is derived from an EMBL/GenBank/DDBJ whole genome shotgun (WGS) entry which is preliminary data.</text>
</comment>
<feature type="region of interest" description="Disordered" evidence="2">
    <location>
        <begin position="765"/>
        <end position="794"/>
    </location>
</feature>
<dbReference type="Gene3D" id="2.60.120.10">
    <property type="entry name" value="Jelly Rolls"/>
    <property type="match status" value="1"/>
</dbReference>
<dbReference type="InterPro" id="IPR036883">
    <property type="entry name" value="PDCD5-like_sf"/>
</dbReference>
<reference evidence="4 5" key="1">
    <citation type="journal article" date="2018" name="Plant J.">
        <title>Genome sequences of Chlorella sorokiniana UTEX 1602 and Micractinium conductrix SAG 241.80: implications to maltose excretion by a green alga.</title>
        <authorList>
            <person name="Arriola M.B."/>
            <person name="Velmurugan N."/>
            <person name="Zhang Y."/>
            <person name="Plunkett M.H."/>
            <person name="Hondzo H."/>
            <person name="Barney B.M."/>
        </authorList>
    </citation>
    <scope>NUCLEOTIDE SEQUENCE [LARGE SCALE GENOMIC DNA]</scope>
    <source>
        <strain evidence="4 5">SAG 241.80</strain>
    </source>
</reference>
<dbReference type="SUPFAM" id="SSF51182">
    <property type="entry name" value="RmlC-like cupins"/>
    <property type="match status" value="1"/>
</dbReference>
<evidence type="ECO:0000313" key="5">
    <source>
        <dbReference type="Proteomes" id="UP000239649"/>
    </source>
</evidence>
<dbReference type="GO" id="GO:0071522">
    <property type="term" value="F:ureidoglycine aminohydrolase activity"/>
    <property type="evidence" value="ECO:0007669"/>
    <property type="project" value="InterPro"/>
</dbReference>
<dbReference type="STRING" id="554055.A0A2P6V2Q8"/>
<dbReference type="InterPro" id="IPR044697">
    <property type="entry name" value="UGlyAH_cupin_C"/>
</dbReference>
<dbReference type="Proteomes" id="UP000239649">
    <property type="component" value="Unassembled WGS sequence"/>
</dbReference>
<feature type="domain" description="Cupin type-2" evidence="3">
    <location>
        <begin position="1197"/>
        <end position="1237"/>
    </location>
</feature>
<dbReference type="EMBL" id="LHPF02000038">
    <property type="protein sequence ID" value="PSC68379.1"/>
    <property type="molecule type" value="Genomic_DNA"/>
</dbReference>
<feature type="compositionally biased region" description="Low complexity" evidence="2">
    <location>
        <begin position="203"/>
        <end position="212"/>
    </location>
</feature>
<dbReference type="Pfam" id="PF24681">
    <property type="entry name" value="Kelch_KLHDC2_KLHL20_DRC7"/>
    <property type="match status" value="1"/>
</dbReference>
<dbReference type="InterPro" id="IPR011051">
    <property type="entry name" value="RmlC_Cupin_sf"/>
</dbReference>
<dbReference type="SUPFAM" id="SSF117281">
    <property type="entry name" value="Kelch motif"/>
    <property type="match status" value="1"/>
</dbReference>
<dbReference type="Gene3D" id="2.120.10.80">
    <property type="entry name" value="Kelch-type beta propeller"/>
    <property type="match status" value="2"/>
</dbReference>
<dbReference type="Gene3D" id="1.10.8.140">
    <property type="entry name" value="PDCD5-like"/>
    <property type="match status" value="1"/>
</dbReference>
<protein>
    <submittedName>
        <fullName evidence="4">DNA-binding protein isoform X1 isoform B</fullName>
    </submittedName>
</protein>
<dbReference type="Pfam" id="PF07692">
    <property type="entry name" value="Fea1"/>
    <property type="match status" value="1"/>
</dbReference>
<dbReference type="InterPro" id="IPR011643">
    <property type="entry name" value="HCR1"/>
</dbReference>